<name>A0ABR3T0C9_9PEZI</name>
<gene>
    <name evidence="2" type="ORF">SLS58_011236</name>
</gene>
<feature type="transmembrane region" description="Helical" evidence="1">
    <location>
        <begin position="172"/>
        <end position="191"/>
    </location>
</feature>
<comment type="caution">
    <text evidence="2">The sequence shown here is derived from an EMBL/GenBank/DDBJ whole genome shotgun (WGS) entry which is preliminary data.</text>
</comment>
<keyword evidence="3" id="KW-1185">Reference proteome</keyword>
<keyword evidence="1" id="KW-0472">Membrane</keyword>
<proteinExistence type="predicted"/>
<organism evidence="2 3">
    <name type="scientific">Diplodia intermedia</name>
    <dbReference type="NCBI Taxonomy" id="856260"/>
    <lineage>
        <taxon>Eukaryota</taxon>
        <taxon>Fungi</taxon>
        <taxon>Dikarya</taxon>
        <taxon>Ascomycota</taxon>
        <taxon>Pezizomycotina</taxon>
        <taxon>Dothideomycetes</taxon>
        <taxon>Dothideomycetes incertae sedis</taxon>
        <taxon>Botryosphaeriales</taxon>
        <taxon>Botryosphaeriaceae</taxon>
        <taxon>Diplodia</taxon>
    </lineage>
</organism>
<feature type="transmembrane region" description="Helical" evidence="1">
    <location>
        <begin position="117"/>
        <end position="137"/>
    </location>
</feature>
<feature type="transmembrane region" description="Helical" evidence="1">
    <location>
        <begin position="143"/>
        <end position="165"/>
    </location>
</feature>
<protein>
    <submittedName>
        <fullName evidence="2">Uncharacterized protein</fullName>
    </submittedName>
</protein>
<evidence type="ECO:0000313" key="2">
    <source>
        <dbReference type="EMBL" id="KAL1633028.1"/>
    </source>
</evidence>
<evidence type="ECO:0000256" key="1">
    <source>
        <dbReference type="SAM" id="Phobius"/>
    </source>
</evidence>
<reference evidence="2 3" key="1">
    <citation type="journal article" date="2023" name="Plant Dis.">
        <title>First Report of Diplodia intermedia Causing Canker and Dieback Diseases on Apple Trees in Canada.</title>
        <authorList>
            <person name="Ellouze W."/>
            <person name="Ilyukhin E."/>
            <person name="Sulman M."/>
            <person name="Ali S."/>
        </authorList>
    </citation>
    <scope>NUCLEOTIDE SEQUENCE [LARGE SCALE GENOMIC DNA]</scope>
    <source>
        <strain evidence="2 3">M45-28</strain>
    </source>
</reference>
<evidence type="ECO:0000313" key="3">
    <source>
        <dbReference type="Proteomes" id="UP001521184"/>
    </source>
</evidence>
<dbReference type="EMBL" id="JAKEKT020000168">
    <property type="protein sequence ID" value="KAL1633028.1"/>
    <property type="molecule type" value="Genomic_DNA"/>
</dbReference>
<accession>A0ABR3T0C9</accession>
<keyword evidence="1" id="KW-1133">Transmembrane helix</keyword>
<sequence length="206" mass="22315">MGEFVTGVDHMTVADLRSEGALTTMTLRNARPIGHYASGAYYRFIPDSLALRTAVHEGLASRAENSSLLFPSILAFVARPTTSSSTSPSTFCFRQLGILENAMPETTHVRHDGGMLLIPRLFVLFAMLFLGPSLFVVGVLKFGYLHVLLVIAGAILVVIISRVLLALVKFTLVLAWLAVGLMLYCVLGGVAGEDDERRFGDGADWV</sequence>
<keyword evidence="1" id="KW-0812">Transmembrane</keyword>
<dbReference type="Proteomes" id="UP001521184">
    <property type="component" value="Unassembled WGS sequence"/>
</dbReference>